<evidence type="ECO:0000313" key="2">
    <source>
        <dbReference type="EMBL" id="GIJ70276.1"/>
    </source>
</evidence>
<protein>
    <submittedName>
        <fullName evidence="2">N-acetyltransferase GCN5</fullName>
    </submittedName>
</protein>
<keyword evidence="3" id="KW-1185">Reference proteome</keyword>
<name>A0A8J3ZV78_9ACTN</name>
<dbReference type="PROSITE" id="PS51257">
    <property type="entry name" value="PROKAR_LIPOPROTEIN"/>
    <property type="match status" value="1"/>
</dbReference>
<dbReference type="InterPro" id="IPR000182">
    <property type="entry name" value="GNAT_dom"/>
</dbReference>
<proteinExistence type="predicted"/>
<dbReference type="Gene3D" id="3.40.630.30">
    <property type="match status" value="1"/>
</dbReference>
<reference evidence="2" key="1">
    <citation type="submission" date="2021-01" db="EMBL/GenBank/DDBJ databases">
        <title>Whole genome shotgun sequence of Virgisporangium ochraceum NBRC 16418.</title>
        <authorList>
            <person name="Komaki H."/>
            <person name="Tamura T."/>
        </authorList>
    </citation>
    <scope>NUCLEOTIDE SEQUENCE</scope>
    <source>
        <strain evidence="2">NBRC 16418</strain>
    </source>
</reference>
<evidence type="ECO:0000313" key="3">
    <source>
        <dbReference type="Proteomes" id="UP000635606"/>
    </source>
</evidence>
<dbReference type="GO" id="GO:0016747">
    <property type="term" value="F:acyltransferase activity, transferring groups other than amino-acyl groups"/>
    <property type="evidence" value="ECO:0007669"/>
    <property type="project" value="InterPro"/>
</dbReference>
<dbReference type="RefSeq" id="WP_203930182.1">
    <property type="nucleotide sequence ID" value="NZ_BOPH01000074.1"/>
</dbReference>
<dbReference type="CDD" id="cd04301">
    <property type="entry name" value="NAT_SF"/>
    <property type="match status" value="1"/>
</dbReference>
<dbReference type="SUPFAM" id="SSF55729">
    <property type="entry name" value="Acyl-CoA N-acyltransferases (Nat)"/>
    <property type="match status" value="1"/>
</dbReference>
<comment type="caution">
    <text evidence="2">The sequence shown here is derived from an EMBL/GenBank/DDBJ whole genome shotgun (WGS) entry which is preliminary data.</text>
</comment>
<dbReference type="Proteomes" id="UP000635606">
    <property type="component" value="Unassembled WGS sequence"/>
</dbReference>
<accession>A0A8J3ZV78</accession>
<dbReference type="EMBL" id="BOPH01000074">
    <property type="protein sequence ID" value="GIJ70276.1"/>
    <property type="molecule type" value="Genomic_DNA"/>
</dbReference>
<organism evidence="2 3">
    <name type="scientific">Virgisporangium ochraceum</name>
    <dbReference type="NCBI Taxonomy" id="65505"/>
    <lineage>
        <taxon>Bacteria</taxon>
        <taxon>Bacillati</taxon>
        <taxon>Actinomycetota</taxon>
        <taxon>Actinomycetes</taxon>
        <taxon>Micromonosporales</taxon>
        <taxon>Micromonosporaceae</taxon>
        <taxon>Virgisporangium</taxon>
    </lineage>
</organism>
<gene>
    <name evidence="2" type="ORF">Voc01_051930</name>
</gene>
<sequence>MSVEIRAVDAGCRDAVAELFTANGTVTGCGCMFFVLPNKEFSAGYKTGANRERLLTDLAGSPPIGLVAYSGGRAVGWCAAGPRERYARALRSPLLKSRDADEDGSVWFLPCLFVRAGERRKGVAGDLLAAAVGVAREHGATAVEGFPYAGGEKRATGEAYIGTEAMFAAAGFTVHARPSPKRVVMRVTF</sequence>
<dbReference type="Pfam" id="PF00583">
    <property type="entry name" value="Acetyltransf_1"/>
    <property type="match status" value="1"/>
</dbReference>
<feature type="domain" description="N-acetyltransferase" evidence="1">
    <location>
        <begin position="3"/>
        <end position="189"/>
    </location>
</feature>
<evidence type="ECO:0000259" key="1">
    <source>
        <dbReference type="PROSITE" id="PS51186"/>
    </source>
</evidence>
<dbReference type="InterPro" id="IPR016181">
    <property type="entry name" value="Acyl_CoA_acyltransferase"/>
</dbReference>
<dbReference type="AlphaFoldDB" id="A0A8J3ZV78"/>
<dbReference type="PROSITE" id="PS51186">
    <property type="entry name" value="GNAT"/>
    <property type="match status" value="1"/>
</dbReference>